<evidence type="ECO:0000256" key="6">
    <source>
        <dbReference type="RuleBase" id="RU003330"/>
    </source>
</evidence>
<organism evidence="9 10">
    <name type="scientific">Candidatus Infernicultor aquiphilus</name>
    <dbReference type="NCBI Taxonomy" id="1805029"/>
    <lineage>
        <taxon>Bacteria</taxon>
        <taxon>Pseudomonadati</taxon>
        <taxon>Atribacterota</taxon>
        <taxon>Candidatus Phoenicimicrobiia</taxon>
        <taxon>Candidatus Pheonicimicrobiales</taxon>
        <taxon>Candidatus Phoenicimicrobiaceae</taxon>
        <taxon>Candidatus Infernicultor</taxon>
    </lineage>
</organism>
<gene>
    <name evidence="5" type="primary">adk</name>
    <name evidence="9" type="ORF">AUK42_00685</name>
</gene>
<comment type="catalytic activity">
    <reaction evidence="5 7">
        <text>AMP + ATP = 2 ADP</text>
        <dbReference type="Rhea" id="RHEA:12973"/>
        <dbReference type="ChEBI" id="CHEBI:30616"/>
        <dbReference type="ChEBI" id="CHEBI:456215"/>
        <dbReference type="ChEBI" id="CHEBI:456216"/>
        <dbReference type="EC" id="2.7.4.3"/>
    </reaction>
</comment>
<dbReference type="Pfam" id="PF05191">
    <property type="entry name" value="ADK_lid"/>
    <property type="match status" value="1"/>
</dbReference>
<feature type="binding site" evidence="5">
    <location>
        <position position="130"/>
    </location>
    <ligand>
        <name>Zn(2+)</name>
        <dbReference type="ChEBI" id="CHEBI:29105"/>
        <note>structural</note>
    </ligand>
</feature>
<dbReference type="UniPathway" id="UPA00588">
    <property type="reaction ID" value="UER00649"/>
</dbReference>
<feature type="region of interest" description="NMP" evidence="5">
    <location>
        <begin position="30"/>
        <end position="59"/>
    </location>
</feature>
<evidence type="ECO:0000256" key="5">
    <source>
        <dbReference type="HAMAP-Rule" id="MF_00235"/>
    </source>
</evidence>
<keyword evidence="5" id="KW-0479">Metal-binding</keyword>
<feature type="region of interest" description="LID" evidence="5">
    <location>
        <begin position="126"/>
        <end position="163"/>
    </location>
</feature>
<dbReference type="InterPro" id="IPR033690">
    <property type="entry name" value="Adenylat_kinase_CS"/>
</dbReference>
<feature type="binding site" evidence="5">
    <location>
        <position position="133"/>
    </location>
    <ligand>
        <name>Zn(2+)</name>
        <dbReference type="ChEBI" id="CHEBI:29105"/>
        <note>structural</note>
    </ligand>
</feature>
<keyword evidence="2 5" id="KW-0545">Nucleotide biosynthesis</keyword>
<feature type="binding site" evidence="5">
    <location>
        <position position="160"/>
    </location>
    <ligand>
        <name>AMP</name>
        <dbReference type="ChEBI" id="CHEBI:456215"/>
    </ligand>
</feature>
<dbReference type="SUPFAM" id="SSF52540">
    <property type="entry name" value="P-loop containing nucleoside triphosphate hydrolases"/>
    <property type="match status" value="1"/>
</dbReference>
<dbReference type="EMBL" id="MNYY01000014">
    <property type="protein sequence ID" value="OIP74812.1"/>
    <property type="molecule type" value="Genomic_DNA"/>
</dbReference>
<evidence type="ECO:0000256" key="7">
    <source>
        <dbReference type="RuleBase" id="RU003331"/>
    </source>
</evidence>
<dbReference type="STRING" id="1805029.AUK42_00685"/>
<dbReference type="CDD" id="cd01428">
    <property type="entry name" value="ADK"/>
    <property type="match status" value="1"/>
</dbReference>
<dbReference type="InterPro" id="IPR006259">
    <property type="entry name" value="Adenyl_kin_sub"/>
</dbReference>
<evidence type="ECO:0000313" key="9">
    <source>
        <dbReference type="EMBL" id="OIP74812.1"/>
    </source>
</evidence>
<feature type="binding site" evidence="5">
    <location>
        <position position="92"/>
    </location>
    <ligand>
        <name>AMP</name>
        <dbReference type="ChEBI" id="CHEBI:456215"/>
    </ligand>
</feature>
<keyword evidence="3 5" id="KW-0547">Nucleotide-binding</keyword>
<feature type="binding site" evidence="5">
    <location>
        <position position="36"/>
    </location>
    <ligand>
        <name>AMP</name>
        <dbReference type="ChEBI" id="CHEBI:456215"/>
    </ligand>
</feature>
<feature type="binding site" evidence="5">
    <location>
        <position position="199"/>
    </location>
    <ligand>
        <name>ATP</name>
        <dbReference type="ChEBI" id="CHEBI:30616"/>
    </ligand>
</feature>
<dbReference type="PANTHER" id="PTHR23359">
    <property type="entry name" value="NUCLEOTIDE KINASE"/>
    <property type="match status" value="1"/>
</dbReference>
<comment type="pathway">
    <text evidence="5">Purine metabolism; AMP biosynthesis via salvage pathway; AMP from ADP: step 1/1.</text>
</comment>
<dbReference type="NCBIfam" id="NF001381">
    <property type="entry name" value="PRK00279.1-3"/>
    <property type="match status" value="1"/>
</dbReference>
<comment type="domain">
    <text evidence="5">Consists of three domains, a large central CORE domain and two small peripheral domains, NMPbind and LID, which undergo movements during catalysis. The LID domain closes over the site of phosphoryl transfer upon ATP binding. Assembling and dissambling the active center during each catalytic cycle provides an effective means to prevent ATP hydrolysis. Some bacteria have evolved a zinc-coordinating structure that stabilizes the LID domain.</text>
</comment>
<proteinExistence type="inferred from homology"/>
<dbReference type="NCBIfam" id="NF001380">
    <property type="entry name" value="PRK00279.1-2"/>
    <property type="match status" value="1"/>
</dbReference>
<dbReference type="NCBIfam" id="TIGR01351">
    <property type="entry name" value="adk"/>
    <property type="match status" value="1"/>
</dbReference>
<keyword evidence="5 7" id="KW-0067">ATP-binding</keyword>
<evidence type="ECO:0000256" key="1">
    <source>
        <dbReference type="ARBA" id="ARBA00022679"/>
    </source>
</evidence>
<feature type="binding site" evidence="5">
    <location>
        <position position="31"/>
    </location>
    <ligand>
        <name>AMP</name>
        <dbReference type="ChEBI" id="CHEBI:456215"/>
    </ligand>
</feature>
<feature type="binding site" evidence="5">
    <location>
        <begin position="10"/>
        <end position="15"/>
    </location>
    <ligand>
        <name>ATP</name>
        <dbReference type="ChEBI" id="CHEBI:30616"/>
    </ligand>
</feature>
<dbReference type="InterPro" id="IPR027417">
    <property type="entry name" value="P-loop_NTPase"/>
</dbReference>
<dbReference type="GO" id="GO:0044209">
    <property type="term" value="P:AMP salvage"/>
    <property type="evidence" value="ECO:0007669"/>
    <property type="project" value="UniProtKB-UniRule"/>
</dbReference>
<reference evidence="9 10" key="1">
    <citation type="journal article" date="2016" name="Environ. Microbiol.">
        <title>Genomic resolution of a cold subsurface aquifer community provides metabolic insights for novel microbes adapted to high CO concentrations.</title>
        <authorList>
            <person name="Probst A.J."/>
            <person name="Castelle C.J."/>
            <person name="Singh A."/>
            <person name="Brown C.T."/>
            <person name="Anantharaman K."/>
            <person name="Sharon I."/>
            <person name="Hug L.A."/>
            <person name="Burstein D."/>
            <person name="Emerson J.B."/>
            <person name="Thomas B.C."/>
            <person name="Banfield J.F."/>
        </authorList>
    </citation>
    <scope>NUCLEOTIDE SEQUENCE [LARGE SCALE GENOMIC DNA]</scope>
    <source>
        <strain evidence="9">CG2_30_33_13</strain>
    </source>
</reference>
<keyword evidence="5" id="KW-0862">Zinc</keyword>
<keyword evidence="5" id="KW-0963">Cytoplasm</keyword>
<evidence type="ECO:0000313" key="10">
    <source>
        <dbReference type="Proteomes" id="UP000182763"/>
    </source>
</evidence>
<feature type="domain" description="Adenylate kinase active site lid" evidence="8">
    <location>
        <begin position="127"/>
        <end position="162"/>
    </location>
</feature>
<dbReference type="Proteomes" id="UP000182763">
    <property type="component" value="Unassembled WGS sequence"/>
</dbReference>
<dbReference type="AlphaFoldDB" id="A0A1J5GRC3"/>
<feature type="binding site" evidence="5">
    <location>
        <position position="150"/>
    </location>
    <ligand>
        <name>Zn(2+)</name>
        <dbReference type="ChEBI" id="CHEBI:29105"/>
        <note>structural</note>
    </ligand>
</feature>
<evidence type="ECO:0000259" key="8">
    <source>
        <dbReference type="Pfam" id="PF05191"/>
    </source>
</evidence>
<dbReference type="GO" id="GO:0005524">
    <property type="term" value="F:ATP binding"/>
    <property type="evidence" value="ECO:0007669"/>
    <property type="project" value="UniProtKB-UniRule"/>
</dbReference>
<comment type="function">
    <text evidence="5">Catalyzes the reversible transfer of the terminal phosphate group between ATP and AMP. Plays an important role in cellular energy homeostasis and in adenine nucleotide metabolism.</text>
</comment>
<keyword evidence="1 5" id="KW-0808">Transferase</keyword>
<accession>A0A1J5GRC3</accession>
<comment type="similarity">
    <text evidence="5 6">Belongs to the adenylate kinase family.</text>
</comment>
<protein>
    <recommendedName>
        <fullName evidence="5 7">Adenylate kinase</fullName>
        <shortName evidence="5">AK</shortName>
        <ecNumber evidence="5 7">2.7.4.3</ecNumber>
    </recommendedName>
    <alternativeName>
        <fullName evidence="5">ATP-AMP transphosphorylase</fullName>
    </alternativeName>
    <alternativeName>
        <fullName evidence="5">ATP:AMP phosphotransferase</fullName>
    </alternativeName>
    <alternativeName>
        <fullName evidence="5">Adenylate monophosphate kinase</fullName>
    </alternativeName>
</protein>
<dbReference type="EC" id="2.7.4.3" evidence="5 7"/>
<feature type="binding site" evidence="5">
    <location>
        <begin position="57"/>
        <end position="59"/>
    </location>
    <ligand>
        <name>AMP</name>
        <dbReference type="ChEBI" id="CHEBI:456215"/>
    </ligand>
</feature>
<dbReference type="HAMAP" id="MF_00235">
    <property type="entry name" value="Adenylate_kinase_Adk"/>
    <property type="match status" value="1"/>
</dbReference>
<feature type="binding site" evidence="5">
    <location>
        <position position="171"/>
    </location>
    <ligand>
        <name>AMP</name>
        <dbReference type="ChEBI" id="CHEBI:456215"/>
    </ligand>
</feature>
<feature type="binding site" evidence="5">
    <location>
        <position position="127"/>
    </location>
    <ligand>
        <name>ATP</name>
        <dbReference type="ChEBI" id="CHEBI:30616"/>
    </ligand>
</feature>
<dbReference type="InterPro" id="IPR007862">
    <property type="entry name" value="Adenylate_kinase_lid-dom"/>
</dbReference>
<dbReference type="PRINTS" id="PR00094">
    <property type="entry name" value="ADENYLTKNASE"/>
</dbReference>
<evidence type="ECO:0000256" key="2">
    <source>
        <dbReference type="ARBA" id="ARBA00022727"/>
    </source>
</evidence>
<dbReference type="FunFam" id="3.40.50.300:FF:000106">
    <property type="entry name" value="Adenylate kinase mitochondrial"/>
    <property type="match status" value="1"/>
</dbReference>
<evidence type="ECO:0000256" key="3">
    <source>
        <dbReference type="ARBA" id="ARBA00022741"/>
    </source>
</evidence>
<comment type="subunit">
    <text evidence="5 7">Monomer.</text>
</comment>
<sequence length="216" mass="24706">MRLILLGPPGGGKGTVAKKLQKEFNIPVISTGVILREAIDKKTKLGKEVINIINRGGLVPDNIILEIIKERIKQEDCKNGYIFDGFPRNIEQANSLKKLNKELNEHIDYVFYFEIPFSEIIKRLSNRRVCKKCGTNYNLLFNPPQKDNICDICGGELYQRDDDKGETIKNRLKVFNNQTLSLIKYYEEKKLLTVIDADLSENAFLEIKKVLEKGTS</sequence>
<dbReference type="InterPro" id="IPR000850">
    <property type="entry name" value="Adenylat/UMP-CMP_kin"/>
</dbReference>
<dbReference type="Gene3D" id="3.40.50.300">
    <property type="entry name" value="P-loop containing nucleotide triphosphate hydrolases"/>
    <property type="match status" value="1"/>
</dbReference>
<dbReference type="GO" id="GO:0004017">
    <property type="term" value="F:AMP kinase activity"/>
    <property type="evidence" value="ECO:0007669"/>
    <property type="project" value="UniProtKB-UniRule"/>
</dbReference>
<comment type="caution">
    <text evidence="5">Lacks conserved residue(s) required for the propagation of feature annotation.</text>
</comment>
<comment type="subcellular location">
    <subcellularLocation>
        <location evidence="5 7">Cytoplasm</location>
    </subcellularLocation>
</comment>
<dbReference type="PROSITE" id="PS00113">
    <property type="entry name" value="ADENYLATE_KINASE"/>
    <property type="match status" value="1"/>
</dbReference>
<comment type="caution">
    <text evidence="9">The sequence shown here is derived from an EMBL/GenBank/DDBJ whole genome shotgun (WGS) entry which is preliminary data.</text>
</comment>
<feature type="binding site" evidence="5">
    <location>
        <position position="153"/>
    </location>
    <ligand>
        <name>Zn(2+)</name>
        <dbReference type="ChEBI" id="CHEBI:29105"/>
        <note>structural</note>
    </ligand>
</feature>
<dbReference type="Pfam" id="PF00406">
    <property type="entry name" value="ADK"/>
    <property type="match status" value="1"/>
</dbReference>
<keyword evidence="4 5" id="KW-0418">Kinase</keyword>
<feature type="binding site" evidence="5">
    <location>
        <begin position="85"/>
        <end position="88"/>
    </location>
    <ligand>
        <name>AMP</name>
        <dbReference type="ChEBI" id="CHEBI:456215"/>
    </ligand>
</feature>
<dbReference type="GO" id="GO:0008270">
    <property type="term" value="F:zinc ion binding"/>
    <property type="evidence" value="ECO:0007669"/>
    <property type="project" value="UniProtKB-UniRule"/>
</dbReference>
<name>A0A1J5GRC3_9BACT</name>
<evidence type="ECO:0000256" key="4">
    <source>
        <dbReference type="ARBA" id="ARBA00022777"/>
    </source>
</evidence>
<dbReference type="GO" id="GO:0005737">
    <property type="term" value="C:cytoplasm"/>
    <property type="evidence" value="ECO:0007669"/>
    <property type="project" value="UniProtKB-SubCell"/>
</dbReference>